<dbReference type="KEGG" id="nsh:GXM_04813"/>
<evidence type="ECO:0000313" key="2">
    <source>
        <dbReference type="Proteomes" id="UP000326678"/>
    </source>
</evidence>
<dbReference type="AlphaFoldDB" id="A0A5P8W3N9"/>
<evidence type="ECO:0000313" key="1">
    <source>
        <dbReference type="EMBL" id="QFS47323.1"/>
    </source>
</evidence>
<protein>
    <submittedName>
        <fullName evidence="1">Uncharacterized protein</fullName>
    </submittedName>
</protein>
<organism evidence="1 2">
    <name type="scientific">Nostoc sphaeroides CCNUC1</name>
    <dbReference type="NCBI Taxonomy" id="2653204"/>
    <lineage>
        <taxon>Bacteria</taxon>
        <taxon>Bacillati</taxon>
        <taxon>Cyanobacteriota</taxon>
        <taxon>Cyanophyceae</taxon>
        <taxon>Nostocales</taxon>
        <taxon>Nostocaceae</taxon>
        <taxon>Nostoc</taxon>
    </lineage>
</organism>
<keyword evidence="2" id="KW-1185">Reference proteome</keyword>
<sequence length="363" mass="41153">MENFIYMQDEFDADSSPELSTSNTLYQIAREAMTLYVQIYLELSKQTSGFANIQAEQIQIFEQKLIILSGLDSSLDPTEASPQEVVQELFRMQAVPFDVESAITKGVYIQLRNRVENLLNQLYIITKGLEEFHADYIQCNSYMLPILQRLANITSKAALKKQIGNVSDNAISQPAAKKLAEILNKRKPGQTMTRQQILQSIEPTLEGIVRDLVGRVLLERIVAKALDDANVPYKLESEYSSLEGVIYNFRADFAIPDEKFPKALIEVRKSSSRHASLYAKDKMFSAINWKGKNKELLAVLVVDGEWTSETLKAMTRVFDYVVPLNRSSDVATAIYEYLQGDISKLKWQINFSITPANLKIDKD</sequence>
<dbReference type="Proteomes" id="UP000326678">
    <property type="component" value="Chromosome Gxm1"/>
</dbReference>
<gene>
    <name evidence="1" type="ORF">GXM_04813</name>
</gene>
<proteinExistence type="predicted"/>
<reference evidence="1 2" key="1">
    <citation type="submission" date="2019-10" db="EMBL/GenBank/DDBJ databases">
        <title>Genomic and transcriptomic insights into the perfect genentic adaptation of a filamentous nitrogen-fixing cyanobacterium to rice fields.</title>
        <authorList>
            <person name="Chen Z."/>
        </authorList>
    </citation>
    <scope>NUCLEOTIDE SEQUENCE [LARGE SCALE GENOMIC DNA]</scope>
    <source>
        <strain evidence="1">CCNUC1</strain>
    </source>
</reference>
<accession>A0A5P8W3N9</accession>
<dbReference type="REBASE" id="367815">
    <property type="entry name" value="NspNUC1ORF4812P"/>
</dbReference>
<dbReference type="EMBL" id="CP045226">
    <property type="protein sequence ID" value="QFS47323.1"/>
    <property type="molecule type" value="Genomic_DNA"/>
</dbReference>
<name>A0A5P8W3N9_9NOSO</name>